<keyword evidence="3" id="KW-1185">Reference proteome</keyword>
<dbReference type="RefSeq" id="WP_073083320.1">
    <property type="nucleotide sequence ID" value="NZ_FRBL01000006.1"/>
</dbReference>
<protein>
    <submittedName>
        <fullName evidence="2">GLPGLI family protein</fullName>
    </submittedName>
</protein>
<proteinExistence type="predicted"/>
<reference evidence="2 3" key="1">
    <citation type="submission" date="2016-11" db="EMBL/GenBank/DDBJ databases">
        <authorList>
            <person name="Jaros S."/>
            <person name="Januszkiewicz K."/>
            <person name="Wedrychowicz H."/>
        </authorList>
    </citation>
    <scope>NUCLEOTIDE SEQUENCE [LARGE SCALE GENOMIC DNA]</scope>
    <source>
        <strain evidence="2 3">DSM 27406</strain>
    </source>
</reference>
<dbReference type="STRING" id="1419482.SAMN05444266_106251"/>
<dbReference type="AlphaFoldDB" id="A0A1M7FSV0"/>
<keyword evidence="1" id="KW-0732">Signal</keyword>
<name>A0A1M7FSV0_9BACT</name>
<dbReference type="OrthoDB" id="1467107at2"/>
<dbReference type="Proteomes" id="UP000184420">
    <property type="component" value="Unassembled WGS sequence"/>
</dbReference>
<feature type="signal peptide" evidence="1">
    <location>
        <begin position="1"/>
        <end position="20"/>
    </location>
</feature>
<accession>A0A1M7FSV0</accession>
<dbReference type="EMBL" id="FRBL01000006">
    <property type="protein sequence ID" value="SHM06747.1"/>
    <property type="molecule type" value="Genomic_DNA"/>
</dbReference>
<evidence type="ECO:0000256" key="1">
    <source>
        <dbReference type="SAM" id="SignalP"/>
    </source>
</evidence>
<gene>
    <name evidence="2" type="ORF">SAMN05444266_106251</name>
</gene>
<evidence type="ECO:0000313" key="3">
    <source>
        <dbReference type="Proteomes" id="UP000184420"/>
    </source>
</evidence>
<evidence type="ECO:0000313" key="2">
    <source>
        <dbReference type="EMBL" id="SHM06747.1"/>
    </source>
</evidence>
<organism evidence="2 3">
    <name type="scientific">Chitinophaga jiangningensis</name>
    <dbReference type="NCBI Taxonomy" id="1419482"/>
    <lineage>
        <taxon>Bacteria</taxon>
        <taxon>Pseudomonadati</taxon>
        <taxon>Bacteroidota</taxon>
        <taxon>Chitinophagia</taxon>
        <taxon>Chitinophagales</taxon>
        <taxon>Chitinophagaceae</taxon>
        <taxon>Chitinophaga</taxon>
    </lineage>
</organism>
<sequence>MSHRFLTTFLCLWISASAMAQRTISDAKITYRMDLPPEMAQTDAMLQNSSLIIYMRSYLSRVEINFNIVNYVYLINSRERTMTTLIDQHGSKYLIRNSKEQFEKDMKQYEGTKFVDQQETKEIAGYTCKKAQATMPDGKTYVLYYTPDLVPENRLYNQRFTNLKGLVLEYEIYTKTGSKITVTATKVELIPVPASYFDVPRSGYKEVSQQELKNMN</sequence>
<feature type="chain" id="PRO_5009925944" evidence="1">
    <location>
        <begin position="21"/>
        <end position="216"/>
    </location>
</feature>